<protein>
    <submittedName>
        <fullName evidence="2">Uncharacterized protein</fullName>
    </submittedName>
</protein>
<feature type="region of interest" description="Disordered" evidence="1">
    <location>
        <begin position="1"/>
        <end position="284"/>
    </location>
</feature>
<feature type="compositionally biased region" description="Low complexity" evidence="1">
    <location>
        <begin position="228"/>
        <end position="247"/>
    </location>
</feature>
<organism evidence="2 3">
    <name type="scientific">Microbacterium album</name>
    <dbReference type="NCBI Taxonomy" id="2053191"/>
    <lineage>
        <taxon>Bacteria</taxon>
        <taxon>Bacillati</taxon>
        <taxon>Actinomycetota</taxon>
        <taxon>Actinomycetes</taxon>
        <taxon>Micrococcales</taxon>
        <taxon>Microbacteriaceae</taxon>
        <taxon>Microbacterium</taxon>
    </lineage>
</organism>
<evidence type="ECO:0000313" key="3">
    <source>
        <dbReference type="Proteomes" id="UP000657592"/>
    </source>
</evidence>
<name>A0A917IK42_9MICO</name>
<feature type="compositionally biased region" description="Basic and acidic residues" evidence="1">
    <location>
        <begin position="125"/>
        <end position="149"/>
    </location>
</feature>
<keyword evidence="3" id="KW-1185">Reference proteome</keyword>
<feature type="compositionally biased region" description="Acidic residues" evidence="1">
    <location>
        <begin position="15"/>
        <end position="24"/>
    </location>
</feature>
<dbReference type="EMBL" id="BMJY01000022">
    <property type="protein sequence ID" value="GGH50722.1"/>
    <property type="molecule type" value="Genomic_DNA"/>
</dbReference>
<dbReference type="Proteomes" id="UP000657592">
    <property type="component" value="Unassembled WGS sequence"/>
</dbReference>
<gene>
    <name evidence="2" type="ORF">GCM10010921_29660</name>
</gene>
<reference evidence="2" key="2">
    <citation type="submission" date="2020-09" db="EMBL/GenBank/DDBJ databases">
        <authorList>
            <person name="Sun Q."/>
            <person name="Zhou Y."/>
        </authorList>
    </citation>
    <scope>NUCLEOTIDE SEQUENCE</scope>
    <source>
        <strain evidence="2">CGMCC 1.15794</strain>
    </source>
</reference>
<reference evidence="2" key="1">
    <citation type="journal article" date="2014" name="Int. J. Syst. Evol. Microbiol.">
        <title>Complete genome sequence of Corynebacterium casei LMG S-19264T (=DSM 44701T), isolated from a smear-ripened cheese.</title>
        <authorList>
            <consortium name="US DOE Joint Genome Institute (JGI-PGF)"/>
            <person name="Walter F."/>
            <person name="Albersmeier A."/>
            <person name="Kalinowski J."/>
            <person name="Ruckert C."/>
        </authorList>
    </citation>
    <scope>NUCLEOTIDE SEQUENCE</scope>
    <source>
        <strain evidence="2">CGMCC 1.15794</strain>
    </source>
</reference>
<proteinExistence type="predicted"/>
<dbReference type="RefSeq" id="WP_188757174.1">
    <property type="nucleotide sequence ID" value="NZ_BMJY01000022.1"/>
</dbReference>
<evidence type="ECO:0000313" key="2">
    <source>
        <dbReference type="EMBL" id="GGH50722.1"/>
    </source>
</evidence>
<evidence type="ECO:0000256" key="1">
    <source>
        <dbReference type="SAM" id="MobiDB-lite"/>
    </source>
</evidence>
<feature type="compositionally biased region" description="Polar residues" evidence="1">
    <location>
        <begin position="273"/>
        <end position="283"/>
    </location>
</feature>
<dbReference type="AlphaFoldDB" id="A0A917IK42"/>
<sequence>MSMNEQPDTQGMDPVEAELGEEGQGDLAPEDLPQQGGPAAALDGSIVDEDGAGGDPLDEVGSTNGGSAAPGPDDVIYGGDNVDTAPRPADDFRSEETGLQTDSMASPGATGDSSLDTEATPEGRGLGERESRGNRDRADALTGKDEVGQREAAPATDDDTGSADGSVPAGREGADAGAVDSVDVEGTASPDVERSSQNDFAGVAPGEGTDPGDAALARASREQAQVEPGPGNAAADATASPNAADDAPTAHRSDDPSIAGIPDAVGPGGAGLQTGTRQDLNDTNVDERVQGILVQVQADLGTDRLAESEVRPMLERRLTDAGISADEEQIERLVSEIVSGDAPADTDRGQPGAHA</sequence>
<comment type="caution">
    <text evidence="2">The sequence shown here is derived from an EMBL/GenBank/DDBJ whole genome shotgun (WGS) entry which is preliminary data.</text>
</comment>
<accession>A0A917IK42</accession>
<feature type="compositionally biased region" description="Acidic residues" evidence="1">
    <location>
        <begin position="46"/>
        <end position="58"/>
    </location>
</feature>